<protein>
    <submittedName>
        <fullName evidence="3">Uncharacterized protein</fullName>
    </submittedName>
</protein>
<feature type="compositionally biased region" description="Basic and acidic residues" evidence="2">
    <location>
        <begin position="182"/>
        <end position="193"/>
    </location>
</feature>
<dbReference type="Proteomes" id="UP000019132">
    <property type="component" value="Unassembled WGS sequence"/>
</dbReference>
<feature type="compositionally biased region" description="Polar residues" evidence="2">
    <location>
        <begin position="594"/>
        <end position="608"/>
    </location>
</feature>
<feature type="region of interest" description="Disordered" evidence="2">
    <location>
        <begin position="458"/>
        <end position="503"/>
    </location>
</feature>
<dbReference type="eggNOG" id="ENOG502S21V">
    <property type="taxonomic scope" value="Eukaryota"/>
</dbReference>
<evidence type="ECO:0000256" key="2">
    <source>
        <dbReference type="SAM" id="MobiDB-lite"/>
    </source>
</evidence>
<keyword evidence="1" id="KW-0175">Coiled coil</keyword>
<accession>K3X5K0</accession>
<dbReference type="VEuPathDB" id="FungiDB:PYU1_G012473"/>
<dbReference type="AlphaFoldDB" id="K3X5K0"/>
<dbReference type="InParanoid" id="K3X5K0"/>
<reference evidence="4" key="1">
    <citation type="journal article" date="2010" name="Genome Biol.">
        <title>Genome sequence of the necrotrophic plant pathogen Pythium ultimum reveals original pathogenicity mechanisms and effector repertoire.</title>
        <authorList>
            <person name="Levesque C.A."/>
            <person name="Brouwer H."/>
            <person name="Cano L."/>
            <person name="Hamilton J.P."/>
            <person name="Holt C."/>
            <person name="Huitema E."/>
            <person name="Raffaele S."/>
            <person name="Robideau G.P."/>
            <person name="Thines M."/>
            <person name="Win J."/>
            <person name="Zerillo M.M."/>
            <person name="Beakes G.W."/>
            <person name="Boore J.L."/>
            <person name="Busam D."/>
            <person name="Dumas B."/>
            <person name="Ferriera S."/>
            <person name="Fuerstenberg S.I."/>
            <person name="Gachon C.M."/>
            <person name="Gaulin E."/>
            <person name="Govers F."/>
            <person name="Grenville-Briggs L."/>
            <person name="Horner N."/>
            <person name="Hostetler J."/>
            <person name="Jiang R.H."/>
            <person name="Johnson J."/>
            <person name="Krajaejun T."/>
            <person name="Lin H."/>
            <person name="Meijer H.J."/>
            <person name="Moore B."/>
            <person name="Morris P."/>
            <person name="Phuntmart V."/>
            <person name="Puiu D."/>
            <person name="Shetty J."/>
            <person name="Stajich J.E."/>
            <person name="Tripathy S."/>
            <person name="Wawra S."/>
            <person name="van West P."/>
            <person name="Whitty B.R."/>
            <person name="Coutinho P.M."/>
            <person name="Henrissat B."/>
            <person name="Martin F."/>
            <person name="Thomas P.D."/>
            <person name="Tyler B.M."/>
            <person name="De Vries R.P."/>
            <person name="Kamoun S."/>
            <person name="Yandell M."/>
            <person name="Tisserat N."/>
            <person name="Buell C.R."/>
        </authorList>
    </citation>
    <scope>NUCLEOTIDE SEQUENCE</scope>
    <source>
        <strain evidence="4">DAOM:BR144</strain>
    </source>
</reference>
<reference evidence="3" key="3">
    <citation type="submission" date="2015-02" db="UniProtKB">
        <authorList>
            <consortium name="EnsemblProtists"/>
        </authorList>
    </citation>
    <scope>IDENTIFICATION</scope>
    <source>
        <strain evidence="3">DAOM BR144</strain>
    </source>
</reference>
<proteinExistence type="predicted"/>
<evidence type="ECO:0000313" key="4">
    <source>
        <dbReference type="Proteomes" id="UP000019132"/>
    </source>
</evidence>
<feature type="compositionally biased region" description="Basic and acidic residues" evidence="2">
    <location>
        <begin position="318"/>
        <end position="353"/>
    </location>
</feature>
<dbReference type="InterPro" id="IPR019579">
    <property type="entry name" value="FAM161A/B"/>
</dbReference>
<feature type="region of interest" description="Disordered" evidence="2">
    <location>
        <begin position="182"/>
        <end position="362"/>
    </location>
</feature>
<feature type="region of interest" description="Disordered" evidence="2">
    <location>
        <begin position="77"/>
        <end position="144"/>
    </location>
</feature>
<dbReference type="EMBL" id="GL376610">
    <property type="status" value="NOT_ANNOTATED_CDS"/>
    <property type="molecule type" value="Genomic_DNA"/>
</dbReference>
<feature type="region of interest" description="Disordered" evidence="2">
    <location>
        <begin position="1"/>
        <end position="47"/>
    </location>
</feature>
<sequence>MNSSFHMHTCTSPRVATKNTRYATAAASTSGRHHRRSQEDDDDNVQCSSTSMRYKLLDEREQLREVETVDRMIHELTAQRQARRPQSARTRQQQHSHTNSSSNSRRTATTTPRRAVDKSMTSQELREPSKSPSLSRRASLNHSSSSALFQQQVVEELQRLKKAQQQDLEAIQTLQREKERAERKARELEERFCAKSKQSGTTNPRELVLDDDPSDDEKTNNNVAFEDGDLGDESLPPPQYDDEADWAQGNTLDSASSLKLSPSKWSPQASVSPMFAKQKAKSKSYDFRQQGNTTSPSATQDVDPDEQLVQSWTSPPKLNDDPLQRRRGWEEHKPQKAQEEELQRSREAAERLARAQKAQPPTRLLEHQALALEKKQAQLQRLDAQVHAELAKDKRIKARNVPITTYVRIKQAAEGDGSAAAVVTSDEEEARRKERIRLRAQQLLASAELPPRMMALATGNSASEPSESARHGVMSVKTKKQLAAQAEEAARRLQRKPKPVPDFDRLHTQWEKRFKECKAQALMQTSGLESADNTATTTPGKAQSREFFTSRAAKLAELKAKKLARQQKRLEQEDALRKAQHEAQLKLLEKVKSTTKPTKNTAGNSTTRGDPRPTKSEILRVQKVLDTIARSQKQQEQLAREEESRQNKMKRAAQRVIAQVKASEQVRLDGKSDYVSITEIDRVAKERAREFRRSLKESIAHNKQRILGAVAATPSLMERYATDLKRDEHKKNALEAVVKNVFQGNLGAMKGILTDEEHDLARDIVASEDTEDKDDDDDEYSDI</sequence>
<reference evidence="4" key="2">
    <citation type="submission" date="2010-04" db="EMBL/GenBank/DDBJ databases">
        <authorList>
            <person name="Buell R."/>
            <person name="Hamilton J."/>
            <person name="Hostetler J."/>
        </authorList>
    </citation>
    <scope>NUCLEOTIDE SEQUENCE [LARGE SCALE GENOMIC DNA]</scope>
    <source>
        <strain evidence="4">DAOM:BR144</strain>
    </source>
</reference>
<feature type="compositionally biased region" description="Low complexity" evidence="2">
    <location>
        <begin position="133"/>
        <end position="144"/>
    </location>
</feature>
<evidence type="ECO:0000313" key="3">
    <source>
        <dbReference type="EnsemblProtists" id="PYU1_T012499"/>
    </source>
</evidence>
<dbReference type="EnsemblProtists" id="PYU1_T012499">
    <property type="protein sequence ID" value="PYU1_T012499"/>
    <property type="gene ID" value="PYU1_G012473"/>
</dbReference>
<dbReference type="OMA" id="RMAMATK"/>
<feature type="compositionally biased region" description="Polar residues" evidence="2">
    <location>
        <begin position="287"/>
        <end position="300"/>
    </location>
</feature>
<feature type="compositionally biased region" description="Polar residues" evidence="2">
    <location>
        <begin position="1"/>
        <end position="30"/>
    </location>
</feature>
<organism evidence="3 4">
    <name type="scientific">Globisporangium ultimum (strain ATCC 200006 / CBS 805.95 / DAOM BR144)</name>
    <name type="common">Pythium ultimum</name>
    <dbReference type="NCBI Taxonomy" id="431595"/>
    <lineage>
        <taxon>Eukaryota</taxon>
        <taxon>Sar</taxon>
        <taxon>Stramenopiles</taxon>
        <taxon>Oomycota</taxon>
        <taxon>Peronosporomycetes</taxon>
        <taxon>Pythiales</taxon>
        <taxon>Pythiaceae</taxon>
        <taxon>Globisporangium</taxon>
    </lineage>
</organism>
<feature type="compositionally biased region" description="Acidic residues" evidence="2">
    <location>
        <begin position="766"/>
        <end position="783"/>
    </location>
</feature>
<feature type="region of interest" description="Disordered" evidence="2">
    <location>
        <begin position="762"/>
        <end position="783"/>
    </location>
</feature>
<name>K3X5K0_GLOUD</name>
<feature type="region of interest" description="Disordered" evidence="2">
    <location>
        <begin position="591"/>
        <end position="616"/>
    </location>
</feature>
<dbReference type="HOGENOM" id="CLU_362289_0_0_1"/>
<dbReference type="Pfam" id="PF10595">
    <property type="entry name" value="FAM161A_B"/>
    <property type="match status" value="1"/>
</dbReference>
<feature type="compositionally biased region" description="Low complexity" evidence="2">
    <location>
        <begin position="254"/>
        <end position="267"/>
    </location>
</feature>
<feature type="coiled-coil region" evidence="1">
    <location>
        <begin position="621"/>
        <end position="651"/>
    </location>
</feature>
<evidence type="ECO:0000256" key="1">
    <source>
        <dbReference type="SAM" id="Coils"/>
    </source>
</evidence>
<feature type="compositionally biased region" description="Low complexity" evidence="2">
    <location>
        <begin position="78"/>
        <end position="113"/>
    </location>
</feature>
<keyword evidence="4" id="KW-1185">Reference proteome</keyword>